<dbReference type="PANTHER" id="PTHR33332">
    <property type="entry name" value="REVERSE TRANSCRIPTASE DOMAIN-CONTAINING PROTEIN"/>
    <property type="match status" value="1"/>
</dbReference>
<proteinExistence type="predicted"/>
<dbReference type="AlphaFoldDB" id="X6LMC3"/>
<dbReference type="OrthoDB" id="5419617at2759"/>
<dbReference type="Proteomes" id="UP000023152">
    <property type="component" value="Unassembled WGS sequence"/>
</dbReference>
<evidence type="ECO:0008006" key="3">
    <source>
        <dbReference type="Google" id="ProtNLM"/>
    </source>
</evidence>
<accession>X6LMC3</accession>
<name>X6LMC3_RETFI</name>
<comment type="caution">
    <text evidence="1">The sequence shown here is derived from an EMBL/GenBank/DDBJ whole genome shotgun (WGS) entry which is preliminary data.</text>
</comment>
<dbReference type="EMBL" id="ASPP01036146">
    <property type="protein sequence ID" value="ETO02297.1"/>
    <property type="molecule type" value="Genomic_DNA"/>
</dbReference>
<organism evidence="1 2">
    <name type="scientific">Reticulomyxa filosa</name>
    <dbReference type="NCBI Taxonomy" id="46433"/>
    <lineage>
        <taxon>Eukaryota</taxon>
        <taxon>Sar</taxon>
        <taxon>Rhizaria</taxon>
        <taxon>Retaria</taxon>
        <taxon>Foraminifera</taxon>
        <taxon>Monothalamids</taxon>
        <taxon>Reticulomyxidae</taxon>
        <taxon>Reticulomyxa</taxon>
    </lineage>
</organism>
<evidence type="ECO:0000313" key="2">
    <source>
        <dbReference type="Proteomes" id="UP000023152"/>
    </source>
</evidence>
<protein>
    <recommendedName>
        <fullName evidence="3">Reverse transcriptase domain-containing protein</fullName>
    </recommendedName>
</protein>
<keyword evidence="2" id="KW-1185">Reference proteome</keyword>
<sequence length="167" mass="19445">MKLKLNGNDIEVADNVKYLGLIIDQQMTFQQHINYVYGKASKKLGYLTFLCSYKGIRSSFSVYNLLYSTIIRPSLEYACAFWNGAAESHKKRLERIQRIAMCRILGVMNSTAYDTVNVIAQIPPLELQRQEEVKLYHKCIRWSSKFPGHNLTMAYQLWRINHDIESD</sequence>
<feature type="non-terminal residue" evidence="1">
    <location>
        <position position="167"/>
    </location>
</feature>
<reference evidence="1 2" key="1">
    <citation type="journal article" date="2013" name="Curr. Biol.">
        <title>The Genome of the Foraminiferan Reticulomyxa filosa.</title>
        <authorList>
            <person name="Glockner G."/>
            <person name="Hulsmann N."/>
            <person name="Schleicher M."/>
            <person name="Noegel A.A."/>
            <person name="Eichinger L."/>
            <person name="Gallinger C."/>
            <person name="Pawlowski J."/>
            <person name="Sierra R."/>
            <person name="Euteneuer U."/>
            <person name="Pillet L."/>
            <person name="Moustafa A."/>
            <person name="Platzer M."/>
            <person name="Groth M."/>
            <person name="Szafranski K."/>
            <person name="Schliwa M."/>
        </authorList>
    </citation>
    <scope>NUCLEOTIDE SEQUENCE [LARGE SCALE GENOMIC DNA]</scope>
</reference>
<gene>
    <name evidence="1" type="ORF">RFI_35139</name>
</gene>
<dbReference type="PRINTS" id="PR01345">
    <property type="entry name" value="CERVTRCPTASE"/>
</dbReference>
<evidence type="ECO:0000313" key="1">
    <source>
        <dbReference type="EMBL" id="ETO02297.1"/>
    </source>
</evidence>